<sequence>MLINAVLVYVRELLPVFILLALLLHLDQQRQWQLPIQAFFIAALSMLMLAPWLGDITQLFEGNGLELLFALLLLITLVALFFVLPSCNYRHLAAMLIIVVQTLVSGINLLLYGLTSIGVDGATESVWLGAILGIGICLSVTVLCYQLLAELERMGNVIVVTMLALIAARQTSEIIVLLEQIDWLAQGQALWDTSQFITEQSALGVFFHVWFGYESTPDATQLGSWVLTFILMLIFWLWRRQKL</sequence>
<dbReference type="AlphaFoldDB" id="A0A486XGN4"/>
<proteinExistence type="predicted"/>
<gene>
    <name evidence="2" type="ORF">BAL341_290</name>
</gene>
<keyword evidence="1" id="KW-0472">Membrane</keyword>
<feature type="transmembrane region" description="Helical" evidence="1">
    <location>
        <begin position="126"/>
        <end position="145"/>
    </location>
</feature>
<evidence type="ECO:0000256" key="1">
    <source>
        <dbReference type="SAM" id="Phobius"/>
    </source>
</evidence>
<feature type="transmembrane region" description="Helical" evidence="1">
    <location>
        <begin position="36"/>
        <end position="53"/>
    </location>
</feature>
<feature type="transmembrane region" description="Helical" evidence="1">
    <location>
        <begin position="92"/>
        <end position="114"/>
    </location>
</feature>
<keyword evidence="1" id="KW-1133">Transmembrane helix</keyword>
<feature type="transmembrane region" description="Helical" evidence="1">
    <location>
        <begin position="219"/>
        <end position="238"/>
    </location>
</feature>
<organism evidence="2">
    <name type="scientific">Rheinheimera sp. BAL341</name>
    <dbReference type="NCBI Taxonomy" id="1708203"/>
    <lineage>
        <taxon>Bacteria</taxon>
        <taxon>Pseudomonadati</taxon>
        <taxon>Pseudomonadota</taxon>
        <taxon>Gammaproteobacteria</taxon>
        <taxon>Chromatiales</taxon>
        <taxon>Chromatiaceae</taxon>
        <taxon>Rheinheimera</taxon>
    </lineage>
</organism>
<protein>
    <submittedName>
        <fullName evidence="2">Uncharacterized protein</fullName>
    </submittedName>
</protein>
<dbReference type="EMBL" id="CAAJGR010000048">
    <property type="protein sequence ID" value="VHO01319.1"/>
    <property type="molecule type" value="Genomic_DNA"/>
</dbReference>
<name>A0A486XGN4_9GAMM</name>
<keyword evidence="1" id="KW-0812">Transmembrane</keyword>
<reference evidence="2" key="1">
    <citation type="submission" date="2019-04" db="EMBL/GenBank/DDBJ databases">
        <authorList>
            <person name="Brambilla D."/>
        </authorList>
    </citation>
    <scope>NUCLEOTIDE SEQUENCE</scope>
    <source>
        <strain evidence="2">BAL1</strain>
    </source>
</reference>
<feature type="transmembrane region" description="Helical" evidence="1">
    <location>
        <begin position="6"/>
        <end position="24"/>
    </location>
</feature>
<evidence type="ECO:0000313" key="2">
    <source>
        <dbReference type="EMBL" id="VHO01319.1"/>
    </source>
</evidence>
<accession>A0A486XGN4</accession>
<feature type="transmembrane region" description="Helical" evidence="1">
    <location>
        <begin position="65"/>
        <end position="85"/>
    </location>
</feature>